<comment type="caution">
    <text evidence="2">The sequence shown here is derived from an EMBL/GenBank/DDBJ whole genome shotgun (WGS) entry which is preliminary data.</text>
</comment>
<organism evidence="2 3">
    <name type="scientific">Curtobacterium citreum</name>
    <dbReference type="NCBI Taxonomy" id="2036"/>
    <lineage>
        <taxon>Bacteria</taxon>
        <taxon>Bacillati</taxon>
        <taxon>Actinomycetota</taxon>
        <taxon>Actinomycetes</taxon>
        <taxon>Micrococcales</taxon>
        <taxon>Microbacteriaceae</taxon>
        <taxon>Curtobacterium</taxon>
    </lineage>
</organism>
<protein>
    <submittedName>
        <fullName evidence="2">YdcF family protein</fullName>
    </submittedName>
</protein>
<dbReference type="Pfam" id="PF02698">
    <property type="entry name" value="DUF218"/>
    <property type="match status" value="1"/>
</dbReference>
<evidence type="ECO:0000259" key="1">
    <source>
        <dbReference type="Pfam" id="PF02698"/>
    </source>
</evidence>
<feature type="domain" description="DUF218" evidence="1">
    <location>
        <begin position="46"/>
        <end position="163"/>
    </location>
</feature>
<dbReference type="Proteomes" id="UP001652264">
    <property type="component" value="Unassembled WGS sequence"/>
</dbReference>
<sequence>MVLPVLGSAVVVLVACLAWGEAVHFGASAASRRHRAGLSCRGRDVAIVVLGFSNRASQPNLVNRWRARIAVRTARLLVRRGARSVRIIWRGGPVMGPVPEAQHLAAALRHAGWHGQTVLEGHSRSTWENIANVRPLLRWDELVALCSNDLHVVKARLYFARQDPDVVERLIGSANYRAGEMVLAKPLFAAVGLHKLRALRPHRH</sequence>
<evidence type="ECO:0000313" key="2">
    <source>
        <dbReference type="EMBL" id="MCS6523819.1"/>
    </source>
</evidence>
<reference evidence="2 3" key="1">
    <citation type="submission" date="2022-08" db="EMBL/GenBank/DDBJ databases">
        <title>Taxonomy of Curtobacterium flaccumfaciens.</title>
        <authorList>
            <person name="Osdaghi E."/>
            <person name="Taghavi S.M."/>
            <person name="Hamidizade M."/>
            <person name="Abachi H."/>
            <person name="Fazliarab A."/>
            <person name="Baeyen S."/>
            <person name="Portier P."/>
            <person name="Van Vaerenbergh J."/>
            <person name="Jacques M.-A."/>
        </authorList>
    </citation>
    <scope>NUCLEOTIDE SEQUENCE [LARGE SCALE GENOMIC DNA]</scope>
    <source>
        <strain evidence="2 3">LMG8786T</strain>
    </source>
</reference>
<dbReference type="GeneID" id="95322483"/>
<name>A0ABT2HKL3_9MICO</name>
<dbReference type="RefSeq" id="WP_141859628.1">
    <property type="nucleotide sequence ID" value="NZ_BMNV01000010.1"/>
</dbReference>
<accession>A0ABT2HKL3</accession>
<proteinExistence type="predicted"/>
<dbReference type="EMBL" id="JANVAD010000008">
    <property type="protein sequence ID" value="MCS6523819.1"/>
    <property type="molecule type" value="Genomic_DNA"/>
</dbReference>
<dbReference type="Gene3D" id="3.40.50.620">
    <property type="entry name" value="HUPs"/>
    <property type="match status" value="1"/>
</dbReference>
<dbReference type="InterPro" id="IPR014729">
    <property type="entry name" value="Rossmann-like_a/b/a_fold"/>
</dbReference>
<dbReference type="CDD" id="cd06259">
    <property type="entry name" value="YdcF-like"/>
    <property type="match status" value="1"/>
</dbReference>
<evidence type="ECO:0000313" key="3">
    <source>
        <dbReference type="Proteomes" id="UP001652264"/>
    </source>
</evidence>
<gene>
    <name evidence="2" type="ORF">NYQ28_14720</name>
</gene>
<dbReference type="InterPro" id="IPR003848">
    <property type="entry name" value="DUF218"/>
</dbReference>
<keyword evidence="3" id="KW-1185">Reference proteome</keyword>